<dbReference type="InterPro" id="IPR027417">
    <property type="entry name" value="P-loop_NTPase"/>
</dbReference>
<dbReference type="GO" id="GO:0005524">
    <property type="term" value="F:ATP binding"/>
    <property type="evidence" value="ECO:0007669"/>
    <property type="project" value="UniProtKB-KW"/>
</dbReference>
<feature type="domain" description="UvrD-like helicase ATP-binding" evidence="6">
    <location>
        <begin position="1"/>
        <end position="51"/>
    </location>
</feature>
<organism evidence="7 8">
    <name type="scientific">Polymorphospora rubra</name>
    <dbReference type="NCBI Taxonomy" id="338584"/>
    <lineage>
        <taxon>Bacteria</taxon>
        <taxon>Bacillati</taxon>
        <taxon>Actinomycetota</taxon>
        <taxon>Actinomycetes</taxon>
        <taxon>Micromonosporales</taxon>
        <taxon>Micromonosporaceae</taxon>
        <taxon>Polymorphospora</taxon>
    </lineage>
</organism>
<protein>
    <recommendedName>
        <fullName evidence="6">UvrD-like helicase ATP-binding domain-containing protein</fullName>
    </recommendedName>
</protein>
<dbReference type="AlphaFoldDB" id="A0A810MXC8"/>
<evidence type="ECO:0000256" key="2">
    <source>
        <dbReference type="ARBA" id="ARBA00022801"/>
    </source>
</evidence>
<keyword evidence="1" id="KW-0547">Nucleotide-binding</keyword>
<evidence type="ECO:0000256" key="1">
    <source>
        <dbReference type="ARBA" id="ARBA00022741"/>
    </source>
</evidence>
<evidence type="ECO:0000259" key="6">
    <source>
        <dbReference type="Pfam" id="PF00580"/>
    </source>
</evidence>
<name>A0A810MXC8_9ACTN</name>
<dbReference type="KEGG" id="pry:Prubr_27530"/>
<dbReference type="InterPro" id="IPR014016">
    <property type="entry name" value="UvrD-like_ATP-bd"/>
</dbReference>
<dbReference type="Gene3D" id="3.40.50.300">
    <property type="entry name" value="P-loop containing nucleotide triphosphate hydrolases"/>
    <property type="match status" value="1"/>
</dbReference>
<keyword evidence="3" id="KW-0347">Helicase</keyword>
<accession>A0A810MXC8</accession>
<reference evidence="7" key="1">
    <citation type="submission" date="2020-08" db="EMBL/GenBank/DDBJ databases">
        <title>Whole genome shotgun sequence of Polymorphospora rubra NBRC 101157.</title>
        <authorList>
            <person name="Komaki H."/>
            <person name="Tamura T."/>
        </authorList>
    </citation>
    <scope>NUCLEOTIDE SEQUENCE</scope>
    <source>
        <strain evidence="7">NBRC 101157</strain>
    </source>
</reference>
<feature type="compositionally biased region" description="Basic residues" evidence="5">
    <location>
        <begin position="48"/>
        <end position="57"/>
    </location>
</feature>
<evidence type="ECO:0000256" key="4">
    <source>
        <dbReference type="ARBA" id="ARBA00022840"/>
    </source>
</evidence>
<evidence type="ECO:0000313" key="8">
    <source>
        <dbReference type="Proteomes" id="UP000680866"/>
    </source>
</evidence>
<evidence type="ECO:0000256" key="3">
    <source>
        <dbReference type="ARBA" id="ARBA00022806"/>
    </source>
</evidence>
<dbReference type="SUPFAM" id="SSF52540">
    <property type="entry name" value="P-loop containing nucleoside triphosphate hydrolases"/>
    <property type="match status" value="1"/>
</dbReference>
<feature type="region of interest" description="Disordered" evidence="5">
    <location>
        <begin position="48"/>
        <end position="70"/>
    </location>
</feature>
<dbReference type="EMBL" id="AP023359">
    <property type="protein sequence ID" value="BCJ65732.1"/>
    <property type="molecule type" value="Genomic_DNA"/>
</dbReference>
<dbReference type="GO" id="GO:0004386">
    <property type="term" value="F:helicase activity"/>
    <property type="evidence" value="ECO:0007669"/>
    <property type="project" value="UniProtKB-KW"/>
</dbReference>
<dbReference type="GO" id="GO:0016787">
    <property type="term" value="F:hydrolase activity"/>
    <property type="evidence" value="ECO:0007669"/>
    <property type="project" value="UniProtKB-KW"/>
</dbReference>
<keyword evidence="4" id="KW-0067">ATP-binding</keyword>
<dbReference type="Pfam" id="PF00580">
    <property type="entry name" value="UvrD-helicase"/>
    <property type="match status" value="1"/>
</dbReference>
<dbReference type="RefSeq" id="WP_212825371.1">
    <property type="nucleotide sequence ID" value="NZ_AP023359.1"/>
</dbReference>
<keyword evidence="2" id="KW-0378">Hydrolase</keyword>
<evidence type="ECO:0000313" key="7">
    <source>
        <dbReference type="EMBL" id="BCJ65732.1"/>
    </source>
</evidence>
<gene>
    <name evidence="7" type="ORF">Prubr_27530</name>
</gene>
<evidence type="ECO:0000256" key="5">
    <source>
        <dbReference type="SAM" id="MobiDB-lite"/>
    </source>
</evidence>
<dbReference type="Proteomes" id="UP000680866">
    <property type="component" value="Chromosome"/>
</dbReference>
<sequence length="121" mass="13281">MAGPGAGKTEFLAQRAAYLLQTAFCPWPRHTLAISFKRDAAANLVATRTHRRPKRPRVQTAEGPGAAGRLLGVATRSTHQRHRYPLTSRLVSGPFHRVVVCVTVMPVDRGAAEDEWRDGKA</sequence>
<proteinExistence type="predicted"/>
<keyword evidence="8" id="KW-1185">Reference proteome</keyword>